<protein>
    <submittedName>
        <fullName evidence="1">Uncharacterized protein</fullName>
    </submittedName>
</protein>
<accession>A0ABQ4MB81</accession>
<proteinExistence type="predicted"/>
<dbReference type="RefSeq" id="WP_213654840.1">
    <property type="nucleotide sequence ID" value="NZ_BOSL01000006.1"/>
</dbReference>
<dbReference type="Proteomes" id="UP000679992">
    <property type="component" value="Unassembled WGS sequence"/>
</dbReference>
<organism evidence="1 2">
    <name type="scientific">Paenibacillus vini</name>
    <dbReference type="NCBI Taxonomy" id="1476024"/>
    <lineage>
        <taxon>Bacteria</taxon>
        <taxon>Bacillati</taxon>
        <taxon>Bacillota</taxon>
        <taxon>Bacilli</taxon>
        <taxon>Bacillales</taxon>
        <taxon>Paenibacillaceae</taxon>
        <taxon>Paenibacillus</taxon>
    </lineage>
</organism>
<dbReference type="EMBL" id="BOSL01000006">
    <property type="protein sequence ID" value="GIP53235.1"/>
    <property type="molecule type" value="Genomic_DNA"/>
</dbReference>
<reference evidence="1 2" key="1">
    <citation type="submission" date="2021-03" db="EMBL/GenBank/DDBJ databases">
        <title>Antimicrobial resistance genes in bacteria isolated from Japanese honey, and their potential for conferring macrolide and lincosamide resistance in the American foulbrood pathogen Paenibacillus larvae.</title>
        <authorList>
            <person name="Okamoto M."/>
            <person name="Kumagai M."/>
            <person name="Kanamori H."/>
            <person name="Takamatsu D."/>
        </authorList>
    </citation>
    <scope>NUCLEOTIDE SEQUENCE [LARGE SCALE GENOMIC DNA]</scope>
    <source>
        <strain evidence="1 2">J42TS3</strain>
    </source>
</reference>
<keyword evidence="2" id="KW-1185">Reference proteome</keyword>
<sequence length="324" mass="34593">MTHLTKTHRFAKIILCAGIIWLGAFQVSGQPTVISYASAAATVNPDAPAPEPLRRFAADTIKQLSANAPFTGWSAAKQIIEPLGPGTHSWLVTLSSGTSTSSAPLGYLIISATPDGDYKLVEYGLGENSLYAKPTLESGLAGLGLAKKTKSLPTVTPVYAGPVLAEWMVRAAGKSGPVHFIDALTGEQLPESLQSWNKQAASYVPPSSAAGSDQKSLAVAATTRHADLFDPYDNILWMAGEPIQTGADRFEELLANYKRLVFVTNGQERTYSIPLPIIGYQKWSAESQSSGEDAIYVLTGSDTAQRWIALDALKQSGKFVAYTD</sequence>
<gene>
    <name evidence="1" type="ORF">J42TS3_22700</name>
</gene>
<name>A0ABQ4MB81_9BACL</name>
<evidence type="ECO:0000313" key="2">
    <source>
        <dbReference type="Proteomes" id="UP000679992"/>
    </source>
</evidence>
<comment type="caution">
    <text evidence="1">The sequence shown here is derived from an EMBL/GenBank/DDBJ whole genome shotgun (WGS) entry which is preliminary data.</text>
</comment>
<evidence type="ECO:0000313" key="1">
    <source>
        <dbReference type="EMBL" id="GIP53235.1"/>
    </source>
</evidence>